<evidence type="ECO:0000313" key="1">
    <source>
        <dbReference type="EMBL" id="CAI4019560.1"/>
    </source>
</evidence>
<dbReference type="OrthoDB" id="10428282at2759"/>
<comment type="caution">
    <text evidence="1">The sequence shown here is derived from an EMBL/GenBank/DDBJ whole genome shotgun (WGS) entry which is preliminary data.</text>
</comment>
<keyword evidence="4" id="KW-1185">Reference proteome</keyword>
<gene>
    <name evidence="1" type="ORF">C1SCF055_LOCUS44054</name>
</gene>
<evidence type="ECO:0000313" key="3">
    <source>
        <dbReference type="EMBL" id="CAL4806872.1"/>
    </source>
</evidence>
<protein>
    <submittedName>
        <fullName evidence="3">Polyamine transporter RMV1</fullName>
    </submittedName>
</protein>
<reference evidence="2" key="2">
    <citation type="submission" date="2024-04" db="EMBL/GenBank/DDBJ databases">
        <authorList>
            <person name="Chen Y."/>
            <person name="Shah S."/>
            <person name="Dougan E. K."/>
            <person name="Thang M."/>
            <person name="Chan C."/>
        </authorList>
    </citation>
    <scope>NUCLEOTIDE SEQUENCE [LARGE SCALE GENOMIC DNA]</scope>
</reference>
<dbReference type="Proteomes" id="UP001152797">
    <property type="component" value="Unassembled WGS sequence"/>
</dbReference>
<accession>A0A9P1GRA0</accession>
<dbReference type="EMBL" id="CAMXCT030006756">
    <property type="protein sequence ID" value="CAL4806872.1"/>
    <property type="molecule type" value="Genomic_DNA"/>
</dbReference>
<evidence type="ECO:0000313" key="4">
    <source>
        <dbReference type="Proteomes" id="UP001152797"/>
    </source>
</evidence>
<organism evidence="1">
    <name type="scientific">Cladocopium goreaui</name>
    <dbReference type="NCBI Taxonomy" id="2562237"/>
    <lineage>
        <taxon>Eukaryota</taxon>
        <taxon>Sar</taxon>
        <taxon>Alveolata</taxon>
        <taxon>Dinophyceae</taxon>
        <taxon>Suessiales</taxon>
        <taxon>Symbiodiniaceae</taxon>
        <taxon>Cladocopium</taxon>
    </lineage>
</organism>
<sequence>MSECSADPVGRPYTVIGEAELLRLGAPELAERLSLVVKANEIRFIKDNVEEGKKDQPHRKTLRDILNIKRAWKSMVVMQRKALKFTGLSRFAKTRPDEEQGTDTKAEACHLCWLLLVGTERSYSTEIRMVLSIVYV</sequence>
<dbReference type="EMBL" id="CAMXCT020006756">
    <property type="protein sequence ID" value="CAL1172935.1"/>
    <property type="molecule type" value="Genomic_DNA"/>
</dbReference>
<dbReference type="EMBL" id="CAMXCT010006756">
    <property type="protein sequence ID" value="CAI4019560.1"/>
    <property type="molecule type" value="Genomic_DNA"/>
</dbReference>
<name>A0A9P1GRA0_9DINO</name>
<dbReference type="AlphaFoldDB" id="A0A9P1GRA0"/>
<evidence type="ECO:0000313" key="2">
    <source>
        <dbReference type="EMBL" id="CAL1172935.1"/>
    </source>
</evidence>
<proteinExistence type="predicted"/>
<reference evidence="1" key="1">
    <citation type="submission" date="2022-10" db="EMBL/GenBank/DDBJ databases">
        <authorList>
            <person name="Chen Y."/>
            <person name="Dougan E. K."/>
            <person name="Chan C."/>
            <person name="Rhodes N."/>
            <person name="Thang M."/>
        </authorList>
    </citation>
    <scope>NUCLEOTIDE SEQUENCE</scope>
</reference>